<comment type="caution">
    <text evidence="2">The sequence shown here is derived from an EMBL/GenBank/DDBJ whole genome shotgun (WGS) entry which is preliminary data.</text>
</comment>
<dbReference type="AlphaFoldDB" id="A0A9W8SAL6"/>
<evidence type="ECO:0000313" key="2">
    <source>
        <dbReference type="EMBL" id="KAJ4267255.1"/>
    </source>
</evidence>
<proteinExistence type="predicted"/>
<feature type="compositionally biased region" description="Basic and acidic residues" evidence="1">
    <location>
        <begin position="55"/>
        <end position="69"/>
    </location>
</feature>
<reference evidence="2" key="1">
    <citation type="submission" date="2022-09" db="EMBL/GenBank/DDBJ databases">
        <title>Fusarium specimens isolated from Avocado Roots.</title>
        <authorList>
            <person name="Stajich J."/>
            <person name="Roper C."/>
            <person name="Heimlech-Rivalta G."/>
        </authorList>
    </citation>
    <scope>NUCLEOTIDE SEQUENCE</scope>
    <source>
        <strain evidence="2">CF00136</strain>
    </source>
</reference>
<feature type="region of interest" description="Disordered" evidence="1">
    <location>
        <begin position="1"/>
        <end position="31"/>
    </location>
</feature>
<feature type="region of interest" description="Disordered" evidence="1">
    <location>
        <begin position="44"/>
        <end position="69"/>
    </location>
</feature>
<protein>
    <submittedName>
        <fullName evidence="2">Uncharacterized protein</fullName>
    </submittedName>
</protein>
<accession>A0A9W8SAL6</accession>
<sequence>MRLALFPALSAVEATPQSLDEPMSPEPRGYGVLPPQARLFFAWDAENDDSEEEREELRRQKQEQADRRQ</sequence>
<keyword evidence="3" id="KW-1185">Reference proteome</keyword>
<dbReference type="EMBL" id="JAOQAZ010000004">
    <property type="protein sequence ID" value="KAJ4267255.1"/>
    <property type="molecule type" value="Genomic_DNA"/>
</dbReference>
<evidence type="ECO:0000313" key="3">
    <source>
        <dbReference type="Proteomes" id="UP001152049"/>
    </source>
</evidence>
<feature type="compositionally biased region" description="Acidic residues" evidence="1">
    <location>
        <begin position="45"/>
        <end position="54"/>
    </location>
</feature>
<gene>
    <name evidence="2" type="ORF">NW762_003359</name>
</gene>
<evidence type="ECO:0000256" key="1">
    <source>
        <dbReference type="SAM" id="MobiDB-lite"/>
    </source>
</evidence>
<name>A0A9W8SAL6_9HYPO</name>
<dbReference type="Proteomes" id="UP001152049">
    <property type="component" value="Unassembled WGS sequence"/>
</dbReference>
<organism evidence="2 3">
    <name type="scientific">Fusarium torreyae</name>
    <dbReference type="NCBI Taxonomy" id="1237075"/>
    <lineage>
        <taxon>Eukaryota</taxon>
        <taxon>Fungi</taxon>
        <taxon>Dikarya</taxon>
        <taxon>Ascomycota</taxon>
        <taxon>Pezizomycotina</taxon>
        <taxon>Sordariomycetes</taxon>
        <taxon>Hypocreomycetidae</taxon>
        <taxon>Hypocreales</taxon>
        <taxon>Nectriaceae</taxon>
        <taxon>Fusarium</taxon>
    </lineage>
</organism>